<dbReference type="GeneID" id="98154461"/>
<comment type="caution">
    <text evidence="1">The sequence shown here is derived from an EMBL/GenBank/DDBJ whole genome shotgun (WGS) entry which is preliminary data.</text>
</comment>
<sequence>MLPGLFDASRGLRSREQEKCYLSWRRHSRHRQGRSIPAYVYEHGNIPKCRCVLILASRGRSRTLLFETYQLEVPSESSPHSPCRQRHSARPRRVSWITSYRENIRNILLSITIWCPSLVSELFEYSPSRSSRAAGSLSLWRDGHLESTDPFGL</sequence>
<gene>
    <name evidence="1" type="ORF">BJX68DRAFT_231096</name>
</gene>
<name>A0ABR4KTW7_9EURO</name>
<evidence type="ECO:0000313" key="2">
    <source>
        <dbReference type="Proteomes" id="UP001610444"/>
    </source>
</evidence>
<reference evidence="1 2" key="1">
    <citation type="submission" date="2024-07" db="EMBL/GenBank/DDBJ databases">
        <title>Section-level genome sequencing and comparative genomics of Aspergillus sections Usti and Cavernicolus.</title>
        <authorList>
            <consortium name="Lawrence Berkeley National Laboratory"/>
            <person name="Nybo J.L."/>
            <person name="Vesth T.C."/>
            <person name="Theobald S."/>
            <person name="Frisvad J.C."/>
            <person name="Larsen T.O."/>
            <person name="Kjaerboelling I."/>
            <person name="Rothschild-Mancinelli K."/>
            <person name="Lyhne E.K."/>
            <person name="Kogle M.E."/>
            <person name="Barry K."/>
            <person name="Clum A."/>
            <person name="Na H."/>
            <person name="Ledsgaard L."/>
            <person name="Lin J."/>
            <person name="Lipzen A."/>
            <person name="Kuo A."/>
            <person name="Riley R."/>
            <person name="Mondo S."/>
            <person name="LaButti K."/>
            <person name="Haridas S."/>
            <person name="Pangalinan J."/>
            <person name="Salamov A.A."/>
            <person name="Simmons B.A."/>
            <person name="Magnuson J.K."/>
            <person name="Chen J."/>
            <person name="Drula E."/>
            <person name="Henrissat B."/>
            <person name="Wiebenga A."/>
            <person name="Lubbers R.J."/>
            <person name="Gomes A.C."/>
            <person name="Macurrencykelacurrency M.R."/>
            <person name="Stajich J."/>
            <person name="Grigoriev I.V."/>
            <person name="Mortensen U.H."/>
            <person name="De vries R.P."/>
            <person name="Baker S.E."/>
            <person name="Andersen M.R."/>
        </authorList>
    </citation>
    <scope>NUCLEOTIDE SEQUENCE [LARGE SCALE GENOMIC DNA]</scope>
    <source>
        <strain evidence="1 2">CBS 756.74</strain>
    </source>
</reference>
<dbReference type="RefSeq" id="XP_070902134.1">
    <property type="nucleotide sequence ID" value="XM_071039297.1"/>
</dbReference>
<dbReference type="EMBL" id="JBFXLR010000009">
    <property type="protein sequence ID" value="KAL2855727.1"/>
    <property type="molecule type" value="Genomic_DNA"/>
</dbReference>
<dbReference type="Proteomes" id="UP001610444">
    <property type="component" value="Unassembled WGS sequence"/>
</dbReference>
<proteinExistence type="predicted"/>
<accession>A0ABR4KTW7</accession>
<evidence type="ECO:0000313" key="1">
    <source>
        <dbReference type="EMBL" id="KAL2855727.1"/>
    </source>
</evidence>
<keyword evidence="2" id="KW-1185">Reference proteome</keyword>
<protein>
    <submittedName>
        <fullName evidence="1">Uncharacterized protein</fullName>
    </submittedName>
</protein>
<organism evidence="1 2">
    <name type="scientific">Aspergillus pseudodeflectus</name>
    <dbReference type="NCBI Taxonomy" id="176178"/>
    <lineage>
        <taxon>Eukaryota</taxon>
        <taxon>Fungi</taxon>
        <taxon>Dikarya</taxon>
        <taxon>Ascomycota</taxon>
        <taxon>Pezizomycotina</taxon>
        <taxon>Eurotiomycetes</taxon>
        <taxon>Eurotiomycetidae</taxon>
        <taxon>Eurotiales</taxon>
        <taxon>Aspergillaceae</taxon>
        <taxon>Aspergillus</taxon>
        <taxon>Aspergillus subgen. Nidulantes</taxon>
    </lineage>
</organism>